<dbReference type="InterPro" id="IPR001278">
    <property type="entry name" value="Arg-tRNA-ligase"/>
</dbReference>
<evidence type="ECO:0000313" key="15">
    <source>
        <dbReference type="Proteomes" id="UP000586722"/>
    </source>
</evidence>
<dbReference type="InterPro" id="IPR035684">
    <property type="entry name" value="ArgRS_core"/>
</dbReference>
<dbReference type="SUPFAM" id="SSF52374">
    <property type="entry name" value="Nucleotidylyl transferase"/>
    <property type="match status" value="1"/>
</dbReference>
<gene>
    <name evidence="10" type="primary">argS</name>
    <name evidence="14" type="ORF">GWI72_06395</name>
</gene>
<evidence type="ECO:0000256" key="8">
    <source>
        <dbReference type="ARBA" id="ARBA00023146"/>
    </source>
</evidence>
<reference evidence="15" key="1">
    <citation type="submission" date="2020-01" db="EMBL/GenBank/DDBJ databases">
        <authorList>
            <person name="Fang Y."/>
            <person name="Sun R."/>
            <person name="Nie L."/>
            <person name="He J."/>
            <person name="Hao L."/>
            <person name="Wang L."/>
            <person name="Su S."/>
            <person name="Lv E."/>
            <person name="Zhang Z."/>
            <person name="Xie R."/>
            <person name="Liu H."/>
        </authorList>
    </citation>
    <scope>NUCLEOTIDE SEQUENCE [LARGE SCALE GENOMIC DNA]</scope>
    <source>
        <strain evidence="15">XCT-53</strain>
    </source>
</reference>
<dbReference type="InterPro" id="IPR005148">
    <property type="entry name" value="Arg-tRNA-synth_N"/>
</dbReference>
<evidence type="ECO:0000256" key="6">
    <source>
        <dbReference type="ARBA" id="ARBA00022840"/>
    </source>
</evidence>
<keyword evidence="5 10" id="KW-0547">Nucleotide-binding</keyword>
<evidence type="ECO:0000256" key="4">
    <source>
        <dbReference type="ARBA" id="ARBA00022598"/>
    </source>
</evidence>
<keyword evidence="3 10" id="KW-0963">Cytoplasm</keyword>
<dbReference type="PANTHER" id="PTHR11956">
    <property type="entry name" value="ARGINYL-TRNA SYNTHETASE"/>
    <property type="match status" value="1"/>
</dbReference>
<dbReference type="InterPro" id="IPR001412">
    <property type="entry name" value="aa-tRNA-synth_I_CS"/>
</dbReference>
<accession>A0A7X5J8V5</accession>
<dbReference type="Gene3D" id="1.10.730.10">
    <property type="entry name" value="Isoleucyl-tRNA Synthetase, Domain 1"/>
    <property type="match status" value="1"/>
</dbReference>
<dbReference type="FunFam" id="1.10.730.10:FF:000008">
    <property type="entry name" value="Arginine--tRNA ligase"/>
    <property type="match status" value="1"/>
</dbReference>
<dbReference type="RefSeq" id="WP_161708159.1">
    <property type="nucleotide sequence ID" value="NZ_JAABLQ010000001.1"/>
</dbReference>
<dbReference type="CDD" id="cd00671">
    <property type="entry name" value="ArgRS_core"/>
    <property type="match status" value="1"/>
</dbReference>
<dbReference type="GO" id="GO:0006420">
    <property type="term" value="P:arginyl-tRNA aminoacylation"/>
    <property type="evidence" value="ECO:0007669"/>
    <property type="project" value="UniProtKB-UniRule"/>
</dbReference>
<feature type="domain" description="Arginyl tRNA synthetase N-terminal" evidence="13">
    <location>
        <begin position="5"/>
        <end position="93"/>
    </location>
</feature>
<evidence type="ECO:0000256" key="10">
    <source>
        <dbReference type="HAMAP-Rule" id="MF_00123"/>
    </source>
</evidence>
<proteinExistence type="inferred from homology"/>
<comment type="subunit">
    <text evidence="10">Monomer.</text>
</comment>
<evidence type="ECO:0000313" key="14">
    <source>
        <dbReference type="EMBL" id="NBN77896.1"/>
    </source>
</evidence>
<dbReference type="PRINTS" id="PR01038">
    <property type="entry name" value="TRNASYNTHARG"/>
</dbReference>
<dbReference type="EMBL" id="JAABLQ010000001">
    <property type="protein sequence ID" value="NBN77896.1"/>
    <property type="molecule type" value="Genomic_DNA"/>
</dbReference>
<feature type="short sequence motif" description="'HIGH' region" evidence="10">
    <location>
        <begin position="130"/>
        <end position="140"/>
    </location>
</feature>
<dbReference type="Gene3D" id="3.30.1360.70">
    <property type="entry name" value="Arginyl tRNA synthetase N-terminal domain"/>
    <property type="match status" value="1"/>
</dbReference>
<evidence type="ECO:0000256" key="9">
    <source>
        <dbReference type="ARBA" id="ARBA00049339"/>
    </source>
</evidence>
<comment type="similarity">
    <text evidence="2 10 11">Belongs to the class-I aminoacyl-tRNA synthetase family.</text>
</comment>
<dbReference type="SMART" id="SM00836">
    <property type="entry name" value="DALR_1"/>
    <property type="match status" value="1"/>
</dbReference>
<evidence type="ECO:0000256" key="3">
    <source>
        <dbReference type="ARBA" id="ARBA00022490"/>
    </source>
</evidence>
<keyword evidence="4 10" id="KW-0436">Ligase</keyword>
<dbReference type="GO" id="GO:0005524">
    <property type="term" value="F:ATP binding"/>
    <property type="evidence" value="ECO:0007669"/>
    <property type="project" value="UniProtKB-UniRule"/>
</dbReference>
<keyword evidence="6 10" id="KW-0067">ATP-binding</keyword>
<dbReference type="Pfam" id="PF00750">
    <property type="entry name" value="tRNA-synt_1d"/>
    <property type="match status" value="1"/>
</dbReference>
<dbReference type="SUPFAM" id="SSF55190">
    <property type="entry name" value="Arginyl-tRNA synthetase (ArgRS), N-terminal 'additional' domain"/>
    <property type="match status" value="1"/>
</dbReference>
<dbReference type="HAMAP" id="MF_00123">
    <property type="entry name" value="Arg_tRNA_synth"/>
    <property type="match status" value="1"/>
</dbReference>
<dbReference type="SMART" id="SM01016">
    <property type="entry name" value="Arg_tRNA_synt_N"/>
    <property type="match status" value="1"/>
</dbReference>
<comment type="subcellular location">
    <subcellularLocation>
        <location evidence="1 10">Cytoplasm</location>
    </subcellularLocation>
</comment>
<dbReference type="Gene3D" id="3.40.50.620">
    <property type="entry name" value="HUPs"/>
    <property type="match status" value="1"/>
</dbReference>
<evidence type="ECO:0000259" key="13">
    <source>
        <dbReference type="SMART" id="SM01016"/>
    </source>
</evidence>
<dbReference type="GO" id="GO:0005737">
    <property type="term" value="C:cytoplasm"/>
    <property type="evidence" value="ECO:0007669"/>
    <property type="project" value="UniProtKB-SubCell"/>
</dbReference>
<evidence type="ECO:0000256" key="7">
    <source>
        <dbReference type="ARBA" id="ARBA00022917"/>
    </source>
</evidence>
<dbReference type="InterPro" id="IPR036695">
    <property type="entry name" value="Arg-tRNA-synth_N_sf"/>
</dbReference>
<dbReference type="Pfam" id="PF03485">
    <property type="entry name" value="Arg_tRNA_synt_N"/>
    <property type="match status" value="1"/>
</dbReference>
<dbReference type="NCBIfam" id="TIGR00456">
    <property type="entry name" value="argS"/>
    <property type="match status" value="1"/>
</dbReference>
<dbReference type="GO" id="GO:0004814">
    <property type="term" value="F:arginine-tRNA ligase activity"/>
    <property type="evidence" value="ECO:0007669"/>
    <property type="project" value="UniProtKB-UniRule"/>
</dbReference>
<organism evidence="14 15">
    <name type="scientific">Pannonibacter tanglangensis</name>
    <dbReference type="NCBI Taxonomy" id="2750084"/>
    <lineage>
        <taxon>Bacteria</taxon>
        <taxon>Pseudomonadati</taxon>
        <taxon>Pseudomonadota</taxon>
        <taxon>Alphaproteobacteria</taxon>
        <taxon>Hyphomicrobiales</taxon>
        <taxon>Stappiaceae</taxon>
        <taxon>Pannonibacter</taxon>
    </lineage>
</organism>
<dbReference type="Proteomes" id="UP000586722">
    <property type="component" value="Unassembled WGS sequence"/>
</dbReference>
<protein>
    <recommendedName>
        <fullName evidence="10">Arginine--tRNA ligase</fullName>
        <ecNumber evidence="10">6.1.1.19</ecNumber>
    </recommendedName>
    <alternativeName>
        <fullName evidence="10">Arginyl-tRNA synthetase</fullName>
        <shortName evidence="10">ArgRS</shortName>
    </alternativeName>
</protein>
<keyword evidence="8 10" id="KW-0030">Aminoacyl-tRNA synthetase</keyword>
<evidence type="ECO:0000256" key="2">
    <source>
        <dbReference type="ARBA" id="ARBA00005594"/>
    </source>
</evidence>
<keyword evidence="15" id="KW-1185">Reference proteome</keyword>
<evidence type="ECO:0000259" key="12">
    <source>
        <dbReference type="SMART" id="SM00836"/>
    </source>
</evidence>
<dbReference type="PROSITE" id="PS00178">
    <property type="entry name" value="AA_TRNA_LIGASE_I"/>
    <property type="match status" value="1"/>
</dbReference>
<dbReference type="InterPro" id="IPR008909">
    <property type="entry name" value="DALR_anticod-bd"/>
</dbReference>
<feature type="domain" description="DALR anticodon binding" evidence="12">
    <location>
        <begin position="456"/>
        <end position="587"/>
    </location>
</feature>
<evidence type="ECO:0000256" key="11">
    <source>
        <dbReference type="RuleBase" id="RU363038"/>
    </source>
</evidence>
<dbReference type="AlphaFoldDB" id="A0A7X5J8V5"/>
<evidence type="ECO:0000256" key="5">
    <source>
        <dbReference type="ARBA" id="ARBA00022741"/>
    </source>
</evidence>
<dbReference type="SUPFAM" id="SSF47323">
    <property type="entry name" value="Anticodon-binding domain of a subclass of class I aminoacyl-tRNA synthetases"/>
    <property type="match status" value="1"/>
</dbReference>
<sequence length="588" mass="64058">MNIFAEFTTRVQAAVAGLDLASAPSAEDLARVTVESPRDPAHGDLATNAAMVLSKPLGLKPRDLADLIAGALRRDPDVTEVTVAGPGFINMRLAHGAWHRVLASVVADGIGFGRATLGAGARVNVEYVSANPTGPMHVGHTRGAVFGDALANLLAFAGYDVTREYYINDAGSQIDTLARSAFLRYREALGEDIGEIPAGLYPGDYLKPVGAALAANHGNALLAMDEAGWMPVVKSETIDAMMALIRADLELLNVRHEVFFSERTLHDRGAGGTSEIDRMLDKLRARGLVYEGTLPPPKGELPEDWEDREQTLFRATDYGDDIDRPLKKSDGSYTYFAADVAYFLSKYERGFKEMVYVLGADHGGYVKRLEAVGKAVSGGESRVIVRLCQLVKLFRAGEPVRMSKRAGDFVTLRDVVEEVGRDPVRFMMLFRKNEAPLDFDFQKVTEQSKDNPVFYVQYGHARCCSVLRQAGEELPGVDLGDSVLAATDLSGLTDSGELELIAKMAEWPKVVAAAAEAHEPHRVAFFLHELASSLHAHWNRGKEMPQLRFINPENSQLTLARLALVRAVSLVLASGLTLLGVDAPREMR</sequence>
<dbReference type="InterPro" id="IPR014729">
    <property type="entry name" value="Rossmann-like_a/b/a_fold"/>
</dbReference>
<name>A0A7X5J8V5_9HYPH</name>
<dbReference type="PANTHER" id="PTHR11956:SF5">
    <property type="entry name" value="ARGININE--TRNA LIGASE, CYTOPLASMIC"/>
    <property type="match status" value="1"/>
</dbReference>
<keyword evidence="7 10" id="KW-0648">Protein biosynthesis</keyword>
<dbReference type="InterPro" id="IPR009080">
    <property type="entry name" value="tRNAsynth_Ia_anticodon-bd"/>
</dbReference>
<dbReference type="Pfam" id="PF05746">
    <property type="entry name" value="DALR_1"/>
    <property type="match status" value="1"/>
</dbReference>
<evidence type="ECO:0000256" key="1">
    <source>
        <dbReference type="ARBA" id="ARBA00004496"/>
    </source>
</evidence>
<comment type="caution">
    <text evidence="14">The sequence shown here is derived from an EMBL/GenBank/DDBJ whole genome shotgun (WGS) entry which is preliminary data.</text>
</comment>
<dbReference type="EC" id="6.1.1.19" evidence="10"/>
<comment type="catalytic activity">
    <reaction evidence="9 10">
        <text>tRNA(Arg) + L-arginine + ATP = L-arginyl-tRNA(Arg) + AMP + diphosphate</text>
        <dbReference type="Rhea" id="RHEA:20301"/>
        <dbReference type="Rhea" id="RHEA-COMP:9658"/>
        <dbReference type="Rhea" id="RHEA-COMP:9673"/>
        <dbReference type="ChEBI" id="CHEBI:30616"/>
        <dbReference type="ChEBI" id="CHEBI:32682"/>
        <dbReference type="ChEBI" id="CHEBI:33019"/>
        <dbReference type="ChEBI" id="CHEBI:78442"/>
        <dbReference type="ChEBI" id="CHEBI:78513"/>
        <dbReference type="ChEBI" id="CHEBI:456215"/>
        <dbReference type="EC" id="6.1.1.19"/>
    </reaction>
</comment>